<gene>
    <name evidence="2" type="ORF">Plo01_60950</name>
</gene>
<dbReference type="RefSeq" id="WP_203894127.1">
    <property type="nucleotide sequence ID" value="NZ_BOOH01000051.1"/>
</dbReference>
<evidence type="ECO:0000313" key="3">
    <source>
        <dbReference type="Proteomes" id="UP000616724"/>
    </source>
</evidence>
<feature type="domain" description="AB hydrolase-1" evidence="1">
    <location>
        <begin position="11"/>
        <end position="207"/>
    </location>
</feature>
<dbReference type="PANTHER" id="PTHR43798">
    <property type="entry name" value="MONOACYLGLYCEROL LIPASE"/>
    <property type="match status" value="1"/>
</dbReference>
<dbReference type="AlphaFoldDB" id="A0A8J3W9B4"/>
<keyword evidence="3" id="KW-1185">Reference proteome</keyword>
<dbReference type="Pfam" id="PF12697">
    <property type="entry name" value="Abhydrolase_6"/>
    <property type="match status" value="1"/>
</dbReference>
<reference evidence="2 3" key="1">
    <citation type="submission" date="2021-01" db="EMBL/GenBank/DDBJ databases">
        <title>Whole genome shotgun sequence of Planobispora longispora NBRC 13918.</title>
        <authorList>
            <person name="Komaki H."/>
            <person name="Tamura T."/>
        </authorList>
    </citation>
    <scope>NUCLEOTIDE SEQUENCE [LARGE SCALE GENOMIC DNA]</scope>
    <source>
        <strain evidence="2 3">NBRC 13918</strain>
    </source>
</reference>
<dbReference type="InterPro" id="IPR000073">
    <property type="entry name" value="AB_hydrolase_1"/>
</dbReference>
<accession>A0A8J3W9B4</accession>
<sequence length="219" mass="24538">MPPTRGGARLGTVALAGHSIGGYLVRLYAAAHPEQVAGVVLIDSSHHEQFQRFAHYRAEILWRVVIERLRPYGLRRLAIDLGLVDEIGQQAGRRYPAEFAGTGVALSLSDRRHRADLWEMLAWSRLAAQTGRSAASLGQIPLTVVTSSELTPDCTTARQDADRRSWYPLWSELQRDLVRLSTDNFHLVAENAGHFVHRHDPDLVVKALVEHVHRGRHAR</sequence>
<dbReference type="GO" id="GO:0003824">
    <property type="term" value="F:catalytic activity"/>
    <property type="evidence" value="ECO:0007669"/>
    <property type="project" value="UniProtKB-ARBA"/>
</dbReference>
<dbReference type="EMBL" id="BOOH01000051">
    <property type="protein sequence ID" value="GIH79666.1"/>
    <property type="molecule type" value="Genomic_DNA"/>
</dbReference>
<dbReference type="InterPro" id="IPR050266">
    <property type="entry name" value="AB_hydrolase_sf"/>
</dbReference>
<dbReference type="Proteomes" id="UP000616724">
    <property type="component" value="Unassembled WGS sequence"/>
</dbReference>
<comment type="caution">
    <text evidence="2">The sequence shown here is derived from an EMBL/GenBank/DDBJ whole genome shotgun (WGS) entry which is preliminary data.</text>
</comment>
<evidence type="ECO:0000313" key="2">
    <source>
        <dbReference type="EMBL" id="GIH79666.1"/>
    </source>
</evidence>
<dbReference type="PANTHER" id="PTHR43798:SF33">
    <property type="entry name" value="HYDROLASE, PUTATIVE (AFU_ORTHOLOGUE AFUA_2G14860)-RELATED"/>
    <property type="match status" value="1"/>
</dbReference>
<name>A0A8J3W9B4_9ACTN</name>
<dbReference type="Gene3D" id="3.40.50.1820">
    <property type="entry name" value="alpha/beta hydrolase"/>
    <property type="match status" value="1"/>
</dbReference>
<organism evidence="2 3">
    <name type="scientific">Planobispora longispora</name>
    <dbReference type="NCBI Taxonomy" id="28887"/>
    <lineage>
        <taxon>Bacteria</taxon>
        <taxon>Bacillati</taxon>
        <taxon>Actinomycetota</taxon>
        <taxon>Actinomycetes</taxon>
        <taxon>Streptosporangiales</taxon>
        <taxon>Streptosporangiaceae</taxon>
        <taxon>Planobispora</taxon>
    </lineage>
</organism>
<evidence type="ECO:0000259" key="1">
    <source>
        <dbReference type="Pfam" id="PF12697"/>
    </source>
</evidence>
<dbReference type="SUPFAM" id="SSF53474">
    <property type="entry name" value="alpha/beta-Hydrolases"/>
    <property type="match status" value="1"/>
</dbReference>
<dbReference type="GO" id="GO:0016020">
    <property type="term" value="C:membrane"/>
    <property type="evidence" value="ECO:0007669"/>
    <property type="project" value="TreeGrafter"/>
</dbReference>
<proteinExistence type="predicted"/>
<protein>
    <recommendedName>
        <fullName evidence="1">AB hydrolase-1 domain-containing protein</fullName>
    </recommendedName>
</protein>
<dbReference type="InterPro" id="IPR029058">
    <property type="entry name" value="AB_hydrolase_fold"/>
</dbReference>